<accession>A0A914XWD8</accession>
<dbReference type="Proteomes" id="UP000887577">
    <property type="component" value="Unplaced"/>
</dbReference>
<evidence type="ECO:0000313" key="1">
    <source>
        <dbReference type="Proteomes" id="UP000887577"/>
    </source>
</evidence>
<dbReference type="AlphaFoldDB" id="A0A914XWD8"/>
<name>A0A914XWD8_9BILA</name>
<keyword evidence="1" id="KW-1185">Reference proteome</keyword>
<organism evidence="1 2">
    <name type="scientific">Panagrolaimus superbus</name>
    <dbReference type="NCBI Taxonomy" id="310955"/>
    <lineage>
        <taxon>Eukaryota</taxon>
        <taxon>Metazoa</taxon>
        <taxon>Ecdysozoa</taxon>
        <taxon>Nematoda</taxon>
        <taxon>Chromadorea</taxon>
        <taxon>Rhabditida</taxon>
        <taxon>Tylenchina</taxon>
        <taxon>Panagrolaimomorpha</taxon>
        <taxon>Panagrolaimoidea</taxon>
        <taxon>Panagrolaimidae</taxon>
        <taxon>Panagrolaimus</taxon>
    </lineage>
</organism>
<dbReference type="WBParaSite" id="PSU_v2.g11544.t1">
    <property type="protein sequence ID" value="PSU_v2.g11544.t1"/>
    <property type="gene ID" value="PSU_v2.g11544"/>
</dbReference>
<sequence>MSFRFEYGLANGMNSNVPIDTPEIMDYLPCRSTLRNHVEETVRALTPQFSAHVKHHIEEYGGAVSFDFTDKNSPYYVVFGALGSEFGEYRGPNSSASSVLKEFLEIMEKHGLSEETVKHQIVVCTDRGSNMIGAFLEYNRIDDVCHQMSILSKRVPDPYKNNWLPARFRLSQEARTALEGVSKLLKDCTKLIKAIK</sequence>
<evidence type="ECO:0000313" key="2">
    <source>
        <dbReference type="WBParaSite" id="PSU_v2.g11544.t1"/>
    </source>
</evidence>
<proteinExistence type="predicted"/>
<protein>
    <submittedName>
        <fullName evidence="2">Uncharacterized protein</fullName>
    </submittedName>
</protein>
<reference evidence="2" key="1">
    <citation type="submission" date="2022-11" db="UniProtKB">
        <authorList>
            <consortium name="WormBaseParasite"/>
        </authorList>
    </citation>
    <scope>IDENTIFICATION</scope>
</reference>